<keyword evidence="2" id="KW-0813">Transport</keyword>
<dbReference type="InterPro" id="IPR003439">
    <property type="entry name" value="ABC_transporter-like_ATP-bd"/>
</dbReference>
<proteinExistence type="predicted"/>
<keyword evidence="9" id="KW-1185">Reference proteome</keyword>
<protein>
    <submittedName>
        <fullName evidence="8">Amino acid ABC transporter ATP-binding protein</fullName>
    </submittedName>
</protein>
<dbReference type="InterPro" id="IPR017871">
    <property type="entry name" value="ABC_transporter-like_CS"/>
</dbReference>
<evidence type="ECO:0000256" key="2">
    <source>
        <dbReference type="ARBA" id="ARBA00022448"/>
    </source>
</evidence>
<comment type="subcellular location">
    <subcellularLocation>
        <location evidence="1">Cell membrane</location>
        <topology evidence="1">Peripheral membrane protein</topology>
    </subcellularLocation>
</comment>
<evidence type="ECO:0000256" key="6">
    <source>
        <dbReference type="ARBA" id="ARBA00023136"/>
    </source>
</evidence>
<keyword evidence="6" id="KW-0472">Membrane</keyword>
<evidence type="ECO:0000256" key="4">
    <source>
        <dbReference type="ARBA" id="ARBA00022741"/>
    </source>
</evidence>
<comment type="caution">
    <text evidence="8">The sequence shown here is derived from an EMBL/GenBank/DDBJ whole genome shotgun (WGS) entry which is preliminary data.</text>
</comment>
<dbReference type="InterPro" id="IPR050086">
    <property type="entry name" value="MetN_ABC_transporter-like"/>
</dbReference>
<dbReference type="Proteomes" id="UP001165962">
    <property type="component" value="Unassembled WGS sequence"/>
</dbReference>
<keyword evidence="4" id="KW-0547">Nucleotide-binding</keyword>
<sequence length="255" mass="28393">MTTIELKKIQKKYGEKVVLDNVSLSIKKGEVVSVIGPSGAGKSTLLRCINFLEVPSGGEIIIEGQPIQYSVNSIGQLTLMSKIKMSKVRSKVGMVFQHFNLWKHKTVLENIIEGPIIVKKKTKAEAIEKADELLNKVGLYEKRNDHPSDLSGGQQQRIAIARALAMEPTVMLFDECTSALDPELVGEVLQIMTDLAKEGMTMMIVTHEMRFAKQVSDRVIFMENGRIVVEGSPTQIFDSNDNDRVTRFLSSIQND</sequence>
<dbReference type="Gene3D" id="3.40.50.300">
    <property type="entry name" value="P-loop containing nucleotide triphosphate hydrolases"/>
    <property type="match status" value="1"/>
</dbReference>
<keyword evidence="3" id="KW-1003">Cell membrane</keyword>
<dbReference type="GO" id="GO:0005524">
    <property type="term" value="F:ATP binding"/>
    <property type="evidence" value="ECO:0007669"/>
    <property type="project" value="UniProtKB-KW"/>
</dbReference>
<dbReference type="SMART" id="SM00382">
    <property type="entry name" value="AAA"/>
    <property type="match status" value="1"/>
</dbReference>
<dbReference type="SUPFAM" id="SSF52540">
    <property type="entry name" value="P-loop containing nucleoside triphosphate hydrolases"/>
    <property type="match status" value="1"/>
</dbReference>
<dbReference type="PROSITE" id="PS00211">
    <property type="entry name" value="ABC_TRANSPORTER_1"/>
    <property type="match status" value="1"/>
</dbReference>
<evidence type="ECO:0000313" key="8">
    <source>
        <dbReference type="EMBL" id="NHN34158.1"/>
    </source>
</evidence>
<dbReference type="CDD" id="cd03262">
    <property type="entry name" value="ABC_HisP_GlnQ"/>
    <property type="match status" value="1"/>
</dbReference>
<dbReference type="PANTHER" id="PTHR43166">
    <property type="entry name" value="AMINO ACID IMPORT ATP-BINDING PROTEIN"/>
    <property type="match status" value="1"/>
</dbReference>
<dbReference type="PIRSF" id="PIRSF039085">
    <property type="entry name" value="ABC_ATPase_HisP"/>
    <property type="match status" value="1"/>
</dbReference>
<evidence type="ECO:0000259" key="7">
    <source>
        <dbReference type="PROSITE" id="PS50893"/>
    </source>
</evidence>
<dbReference type="InterPro" id="IPR027417">
    <property type="entry name" value="P-loop_NTPase"/>
</dbReference>
<keyword evidence="5 8" id="KW-0067">ATP-binding</keyword>
<accession>A0ABX0JF42</accession>
<dbReference type="RefSeq" id="WP_166154818.1">
    <property type="nucleotide sequence ID" value="NZ_JAAOIW010000016.1"/>
</dbReference>
<dbReference type="EMBL" id="JAAOIW010000016">
    <property type="protein sequence ID" value="NHN34158.1"/>
    <property type="molecule type" value="Genomic_DNA"/>
</dbReference>
<evidence type="ECO:0000313" key="9">
    <source>
        <dbReference type="Proteomes" id="UP001165962"/>
    </source>
</evidence>
<evidence type="ECO:0000256" key="1">
    <source>
        <dbReference type="ARBA" id="ARBA00004202"/>
    </source>
</evidence>
<dbReference type="Pfam" id="PF00005">
    <property type="entry name" value="ABC_tran"/>
    <property type="match status" value="1"/>
</dbReference>
<feature type="domain" description="ABC transporter" evidence="7">
    <location>
        <begin position="4"/>
        <end position="249"/>
    </location>
</feature>
<evidence type="ECO:0000256" key="5">
    <source>
        <dbReference type="ARBA" id="ARBA00022840"/>
    </source>
</evidence>
<reference evidence="8" key="1">
    <citation type="submission" date="2020-03" db="EMBL/GenBank/DDBJ databases">
        <title>Draft sequencing of Paenibacilllus sp. S3N08.</title>
        <authorList>
            <person name="Kim D.-U."/>
        </authorList>
    </citation>
    <scope>NUCLEOTIDE SEQUENCE</scope>
    <source>
        <strain evidence="8">S3N08</strain>
    </source>
</reference>
<dbReference type="InterPro" id="IPR003593">
    <property type="entry name" value="AAA+_ATPase"/>
</dbReference>
<name>A0ABX0JF42_9BACL</name>
<gene>
    <name evidence="8" type="ORF">G9U52_30525</name>
</gene>
<dbReference type="PROSITE" id="PS50893">
    <property type="entry name" value="ABC_TRANSPORTER_2"/>
    <property type="match status" value="1"/>
</dbReference>
<organism evidence="8 9">
    <name type="scientific">Paenibacillus agricola</name>
    <dbReference type="NCBI Taxonomy" id="2716264"/>
    <lineage>
        <taxon>Bacteria</taxon>
        <taxon>Bacillati</taxon>
        <taxon>Bacillota</taxon>
        <taxon>Bacilli</taxon>
        <taxon>Bacillales</taxon>
        <taxon>Paenibacillaceae</taxon>
        <taxon>Paenibacillus</taxon>
    </lineage>
</organism>
<dbReference type="PANTHER" id="PTHR43166:SF35">
    <property type="entry name" value="L-CYSTINE IMPORT ATP-BINDING PROTEIN TCYN"/>
    <property type="match status" value="1"/>
</dbReference>
<evidence type="ECO:0000256" key="3">
    <source>
        <dbReference type="ARBA" id="ARBA00022475"/>
    </source>
</evidence>
<dbReference type="InterPro" id="IPR030679">
    <property type="entry name" value="ABC_ATPase_HisP-typ"/>
</dbReference>